<dbReference type="InterPro" id="IPR032675">
    <property type="entry name" value="LRR_dom_sf"/>
</dbReference>
<evidence type="ECO:0000256" key="3">
    <source>
        <dbReference type="ARBA" id="ARBA00046271"/>
    </source>
</evidence>
<reference evidence="4" key="1">
    <citation type="submission" date="2013-12" db="EMBL/GenBank/DDBJ databases">
        <authorList>
            <person name="Aslett M."/>
        </authorList>
    </citation>
    <scope>NUCLEOTIDE SEQUENCE [LARGE SCALE GENOMIC DNA]</scope>
    <source>
        <strain evidence="4">Lindley</strain>
    </source>
</reference>
<dbReference type="InterPro" id="IPR026510">
    <property type="entry name" value="PEX11C_met"/>
</dbReference>
<dbReference type="GO" id="GO:0005778">
    <property type="term" value="C:peroxisomal membrane"/>
    <property type="evidence" value="ECO:0007669"/>
    <property type="project" value="UniProtKB-SubCell"/>
</dbReference>
<sequence length="518" mass="57787">MLIVFPGCLYIGRGLQIRECRIGRVDEGALGGLFTVGSVHLQSNQIVRLSPGWSNGMDNIGKLVFTYNTVREPMASTDCLRHEGAQRFEFADNTLHCSCALQWMINAPEEEQWLAENYCGPEENFKALLYFSPAAAGCAPWMPPPLLLQIRECRIGRVDEGALGGLFTVGSVHLQSNQIVRLSPGWSNGMDNIGKLVFTYNTVREPMASTDCLRHEGAQRFEFADNTLHCSCALQWMINAPEEEQWLAENYCGPEENFKALLYFSPAAAGCAPWMPPPPPLLVPSPAPPLPPRPSSSPSSEVPDSFSTVLERFDGRDKTIRSLYFTLVLIANRLRDQRKADQLMAFARQFSRTRLVCRMFSQPSLLLSVLRIPRAFRLSRDGVDFTLASSISVLYLFCGWTELIGLLTESGFVGRTTAHSLRYFGRALRLWVLALALSIIRCLRQIVRRTAANGLTWRKSDREWLKTQLISLVGFSADFVAAVNSLPRGMLWAGKMLPSHCASLHLAASVVGVFKQFM</sequence>
<name>A0A183C9I1_GLOPA</name>
<dbReference type="Gene3D" id="3.80.10.10">
    <property type="entry name" value="Ribonuclease Inhibitor"/>
    <property type="match status" value="2"/>
</dbReference>
<dbReference type="GO" id="GO:0016559">
    <property type="term" value="P:peroxisome fission"/>
    <property type="evidence" value="ECO:0007669"/>
    <property type="project" value="InterPro"/>
</dbReference>
<evidence type="ECO:0000313" key="5">
    <source>
        <dbReference type="WBParaSite" id="GPLIN_000952900"/>
    </source>
</evidence>
<evidence type="ECO:0000256" key="2">
    <source>
        <dbReference type="ARBA" id="ARBA00023140"/>
    </source>
</evidence>
<dbReference type="InterPro" id="IPR008733">
    <property type="entry name" value="PEX11"/>
</dbReference>
<dbReference type="SUPFAM" id="SSF52058">
    <property type="entry name" value="L domain-like"/>
    <property type="match status" value="1"/>
</dbReference>
<evidence type="ECO:0000256" key="1">
    <source>
        <dbReference type="ARBA" id="ARBA00023136"/>
    </source>
</evidence>
<dbReference type="Pfam" id="PF05648">
    <property type="entry name" value="PEX11"/>
    <property type="match status" value="1"/>
</dbReference>
<reference evidence="4" key="2">
    <citation type="submission" date="2014-05" db="EMBL/GenBank/DDBJ databases">
        <title>The genome and life-stage specific transcriptomes of Globodera pallida elucidate key aspects of plant parasitism by a cyst nematode.</title>
        <authorList>
            <person name="Cotton J.A."/>
            <person name="Lilley C.J."/>
            <person name="Jones L.M."/>
            <person name="Kikuchi T."/>
            <person name="Reid A.J."/>
            <person name="Thorpe P."/>
            <person name="Tsai I.J."/>
            <person name="Beasley H."/>
            <person name="Blok V."/>
            <person name="Cock P.J.A."/>
            <person name="Van den Akker S.E."/>
            <person name="Holroyd N."/>
            <person name="Hunt M."/>
            <person name="Mantelin S."/>
            <person name="Naghra H."/>
            <person name="Pain A."/>
            <person name="Palomares-Rius J.E."/>
            <person name="Zarowiecki M."/>
            <person name="Berriman M."/>
            <person name="Jones J.T."/>
            <person name="Urwin P.E."/>
        </authorList>
    </citation>
    <scope>NUCLEOTIDE SEQUENCE [LARGE SCALE GENOMIC DNA]</scope>
    <source>
        <strain evidence="4">Lindley</strain>
    </source>
</reference>
<evidence type="ECO:0000313" key="4">
    <source>
        <dbReference type="Proteomes" id="UP000050741"/>
    </source>
</evidence>
<accession>A0A183C9I1</accession>
<dbReference type="AlphaFoldDB" id="A0A183C9I1"/>
<dbReference type="Proteomes" id="UP000050741">
    <property type="component" value="Unassembled WGS sequence"/>
</dbReference>
<proteinExistence type="predicted"/>
<protein>
    <submittedName>
        <fullName evidence="5">GPS domain-containing protein</fullName>
    </submittedName>
</protein>
<reference evidence="5" key="3">
    <citation type="submission" date="2016-06" db="UniProtKB">
        <authorList>
            <consortium name="WormBaseParasite"/>
        </authorList>
    </citation>
    <scope>IDENTIFICATION</scope>
</reference>
<keyword evidence="1" id="KW-0472">Membrane</keyword>
<dbReference type="PANTHER" id="PTHR20990:SF1">
    <property type="entry name" value="PEROXISOMAL MEMBRANE PROTEIN 11C"/>
    <property type="match status" value="1"/>
</dbReference>
<comment type="subcellular location">
    <subcellularLocation>
        <location evidence="3">Peroxisome membrane</location>
    </subcellularLocation>
</comment>
<keyword evidence="4" id="KW-1185">Reference proteome</keyword>
<dbReference type="WBParaSite" id="GPLIN_000952900">
    <property type="protein sequence ID" value="GPLIN_000952900"/>
    <property type="gene ID" value="GPLIN_000952900"/>
</dbReference>
<organism evidence="4 5">
    <name type="scientific">Globodera pallida</name>
    <name type="common">Potato cyst nematode worm</name>
    <name type="synonym">Heterodera pallida</name>
    <dbReference type="NCBI Taxonomy" id="36090"/>
    <lineage>
        <taxon>Eukaryota</taxon>
        <taxon>Metazoa</taxon>
        <taxon>Ecdysozoa</taxon>
        <taxon>Nematoda</taxon>
        <taxon>Chromadorea</taxon>
        <taxon>Rhabditida</taxon>
        <taxon>Tylenchina</taxon>
        <taxon>Tylenchomorpha</taxon>
        <taxon>Tylenchoidea</taxon>
        <taxon>Heteroderidae</taxon>
        <taxon>Heteroderinae</taxon>
        <taxon>Globodera</taxon>
    </lineage>
</organism>
<keyword evidence="2" id="KW-0576">Peroxisome</keyword>
<dbReference type="PANTHER" id="PTHR20990">
    <property type="entry name" value="PEROXISOMAL BIOGENESIS FACTOR 11"/>
    <property type="match status" value="1"/>
</dbReference>